<dbReference type="Proteomes" id="UP001245285">
    <property type="component" value="Unassembled WGS sequence"/>
</dbReference>
<dbReference type="RefSeq" id="WP_311496370.1">
    <property type="nucleotide sequence ID" value="NZ_JAVRHO010000035.1"/>
</dbReference>
<keyword evidence="6" id="KW-0812">Transmembrane</keyword>
<comment type="function">
    <text evidence="1">Involved in DNA recombination.</text>
</comment>
<evidence type="ECO:0000256" key="5">
    <source>
        <dbReference type="SAM" id="Coils"/>
    </source>
</evidence>
<keyword evidence="3 5" id="KW-0175">Coiled coil</keyword>
<dbReference type="InterPro" id="IPR003798">
    <property type="entry name" value="DNA_recombination_RmuC"/>
</dbReference>
<keyword evidence="6" id="KW-1133">Transmembrane helix</keyword>
<organism evidence="7 8">
    <name type="scientific">Autumnicola lenta</name>
    <dbReference type="NCBI Taxonomy" id="3075593"/>
    <lineage>
        <taxon>Bacteria</taxon>
        <taxon>Pseudomonadati</taxon>
        <taxon>Bacteroidota</taxon>
        <taxon>Flavobacteriia</taxon>
        <taxon>Flavobacteriales</taxon>
        <taxon>Flavobacteriaceae</taxon>
        <taxon>Autumnicola</taxon>
    </lineage>
</organism>
<comment type="similarity">
    <text evidence="2">Belongs to the RmuC family.</text>
</comment>
<evidence type="ECO:0000313" key="7">
    <source>
        <dbReference type="EMBL" id="MDT0648276.1"/>
    </source>
</evidence>
<evidence type="ECO:0000256" key="4">
    <source>
        <dbReference type="ARBA" id="ARBA00023172"/>
    </source>
</evidence>
<reference evidence="7 8" key="1">
    <citation type="submission" date="2023-09" db="EMBL/GenBank/DDBJ databases">
        <authorList>
            <person name="Rey-Velasco X."/>
        </authorList>
    </citation>
    <scope>NUCLEOTIDE SEQUENCE [LARGE SCALE GENOMIC DNA]</scope>
    <source>
        <strain evidence="7 8">F260</strain>
    </source>
</reference>
<comment type="caution">
    <text evidence="7">The sequence shown here is derived from an EMBL/GenBank/DDBJ whole genome shotgun (WGS) entry which is preliminary data.</text>
</comment>
<gene>
    <name evidence="7" type="primary">rmuC</name>
    <name evidence="7" type="ORF">RM545_16405</name>
</gene>
<evidence type="ECO:0000256" key="3">
    <source>
        <dbReference type="ARBA" id="ARBA00023054"/>
    </source>
</evidence>
<keyword evidence="6" id="KW-0472">Membrane</keyword>
<sequence length="484" mass="56361">MERNSFPWMNEYLLFSIIFMVALVLGIFLGNLIARLKSRTEKILLQEKIDQLLLKVEDAKSQIQNNLVDYKSELSETKALHLKQIEKLENEREEIRREKDFLSTELTRRNSEFENLQHRNTEQKAEVEQLQEKFQKEFENLANKILDQKSEKFTSLNKENIQNILNPLQEKIKTFEEKVNQNNTDFISRHAELGKQLKDLNEQNLKISEEANNLTKALKGESKTQGNWGELILERVLEKSGLQKDREYFIQKAYEDENGNKVLPDVVIHLPNDKRMVIDSKVSLSAYEKYVNEENEISKARHLKDHLKSLQNHILQLSSKKYEDLHGSDSPDFVLMFVPVEPALYLAQECDNGFFYTAFQKNILLVSPTTLLSTLRTIDTIWSNEKQQQNAVEIANHAASLYHKFKILIDELEVVGNRIKSTSSAYDSAMKKLTGQQNLIKDIDKLESLGISPKQKISSKWLDEAHLERDEEQNDIRELNQIKN</sequence>
<name>A0ABU3CPI8_9FLAO</name>
<evidence type="ECO:0000256" key="6">
    <source>
        <dbReference type="SAM" id="Phobius"/>
    </source>
</evidence>
<accession>A0ABU3CPI8</accession>
<dbReference type="Pfam" id="PF02646">
    <property type="entry name" value="RmuC"/>
    <property type="match status" value="1"/>
</dbReference>
<proteinExistence type="inferred from homology"/>
<protein>
    <submittedName>
        <fullName evidence="7">DNA recombination protein RmuC</fullName>
    </submittedName>
</protein>
<keyword evidence="8" id="KW-1185">Reference proteome</keyword>
<keyword evidence="4" id="KW-0233">DNA recombination</keyword>
<dbReference type="PANTHER" id="PTHR30563:SF0">
    <property type="entry name" value="DNA RECOMBINATION PROTEIN RMUC"/>
    <property type="match status" value="1"/>
</dbReference>
<feature type="coiled-coil region" evidence="5">
    <location>
        <begin position="42"/>
        <end position="217"/>
    </location>
</feature>
<dbReference type="EMBL" id="JAVRHO010000035">
    <property type="protein sequence ID" value="MDT0648276.1"/>
    <property type="molecule type" value="Genomic_DNA"/>
</dbReference>
<evidence type="ECO:0000313" key="8">
    <source>
        <dbReference type="Proteomes" id="UP001245285"/>
    </source>
</evidence>
<feature type="transmembrane region" description="Helical" evidence="6">
    <location>
        <begin position="12"/>
        <end position="34"/>
    </location>
</feature>
<dbReference type="PANTHER" id="PTHR30563">
    <property type="entry name" value="DNA RECOMBINATION PROTEIN RMUC"/>
    <property type="match status" value="1"/>
</dbReference>
<evidence type="ECO:0000256" key="1">
    <source>
        <dbReference type="ARBA" id="ARBA00003416"/>
    </source>
</evidence>
<evidence type="ECO:0000256" key="2">
    <source>
        <dbReference type="ARBA" id="ARBA00009840"/>
    </source>
</evidence>